<dbReference type="RefSeq" id="WP_153371530.1">
    <property type="nucleotide sequence ID" value="NZ_CP045650.1"/>
</dbReference>
<keyword evidence="3" id="KW-1185">Reference proteome</keyword>
<evidence type="ECO:0000313" key="2">
    <source>
        <dbReference type="EMBL" id="QGA11136.1"/>
    </source>
</evidence>
<evidence type="ECO:0000313" key="3">
    <source>
        <dbReference type="Proteomes" id="UP000327478"/>
    </source>
</evidence>
<evidence type="ECO:0000313" key="1">
    <source>
        <dbReference type="EMBL" id="MQW92522.1"/>
    </source>
</evidence>
<dbReference type="Proteomes" id="UP000327478">
    <property type="component" value="Chromosome"/>
</dbReference>
<protein>
    <recommendedName>
        <fullName evidence="5">DUF1311 domain-containing protein</fullName>
    </recommendedName>
</protein>
<dbReference type="Proteomes" id="UP000480556">
    <property type="component" value="Unassembled WGS sequence"/>
</dbReference>
<evidence type="ECO:0000313" key="4">
    <source>
        <dbReference type="Proteomes" id="UP000480556"/>
    </source>
</evidence>
<accession>A0A5Q0P2Y7</accession>
<organism evidence="1 4">
    <name type="scientific">Acinetobacter wanghuae</name>
    <dbReference type="NCBI Taxonomy" id="2662362"/>
    <lineage>
        <taxon>Bacteria</taxon>
        <taxon>Pseudomonadati</taxon>
        <taxon>Pseudomonadota</taxon>
        <taxon>Gammaproteobacteria</taxon>
        <taxon>Moraxellales</taxon>
        <taxon>Moraxellaceae</taxon>
        <taxon>Acinetobacter</taxon>
    </lineage>
</organism>
<gene>
    <name evidence="2" type="ORF">GFH30_06905</name>
    <name evidence="1" type="ORF">GHJ48_09005</name>
</gene>
<evidence type="ECO:0008006" key="5">
    <source>
        <dbReference type="Google" id="ProtNLM"/>
    </source>
</evidence>
<dbReference type="AlphaFoldDB" id="A0A5Q0P2Y7"/>
<reference evidence="3 4" key="1">
    <citation type="submission" date="2019-10" db="EMBL/GenBank/DDBJ databases">
        <authorList>
            <person name="Dong K."/>
        </authorList>
    </citation>
    <scope>NUCLEOTIDE SEQUENCE [LARGE SCALE GENOMIC DNA]</scope>
    <source>
        <strain evidence="2">Dk386</strain>
        <strain evidence="3">dk386</strain>
        <strain evidence="1">Dk771</strain>
        <strain evidence="4">dk771</strain>
    </source>
</reference>
<name>A0A5Q0P2Y7_9GAMM</name>
<dbReference type="EMBL" id="WITK01000014">
    <property type="protein sequence ID" value="MQW92522.1"/>
    <property type="molecule type" value="Genomic_DNA"/>
</dbReference>
<sequence>MWLKTDINMLKITGLLFGLGFFSTPTSFANQELCTATSAQMRCSPQLEDFRVKLSEQYFTAYLITDAPLRLLQDTQQLWSYRLNQCKKIACFQQQFESRLDEINIFISLNQSLTQHYLKYENGKIARPAVHLKVHQLGKDKIKIEGTAYRSPKNRLETQTIPFLAYTTPDEKAEITNNENDCKYHFNYEKAILSVSSSQQGCERFNGIYRLYD</sequence>
<dbReference type="EMBL" id="CP045650">
    <property type="protein sequence ID" value="QGA11136.1"/>
    <property type="molecule type" value="Genomic_DNA"/>
</dbReference>
<proteinExistence type="predicted"/>